<dbReference type="CDD" id="cd12913">
    <property type="entry name" value="PDC1_MCP_like"/>
    <property type="match status" value="1"/>
</dbReference>
<dbReference type="InterPro" id="IPR003594">
    <property type="entry name" value="HATPase_dom"/>
</dbReference>
<gene>
    <name evidence="14" type="ordered locus">UWK_01273</name>
</gene>
<evidence type="ECO:0000256" key="10">
    <source>
        <dbReference type="SAM" id="Coils"/>
    </source>
</evidence>
<keyword evidence="9" id="KW-0902">Two-component regulatory system</keyword>
<dbReference type="AlphaFoldDB" id="M1PN15"/>
<name>M1PN15_DESSD</name>
<keyword evidence="11" id="KW-1133">Transmembrane helix</keyword>
<keyword evidence="7 14" id="KW-0418">Kinase</keyword>
<dbReference type="PANTHER" id="PTHR43065">
    <property type="entry name" value="SENSOR HISTIDINE KINASE"/>
    <property type="match status" value="1"/>
</dbReference>
<dbReference type="PRINTS" id="PR00344">
    <property type="entry name" value="BCTRLSENSOR"/>
</dbReference>
<evidence type="ECO:0000256" key="7">
    <source>
        <dbReference type="ARBA" id="ARBA00022777"/>
    </source>
</evidence>
<keyword evidence="6" id="KW-0547">Nucleotide-binding</keyword>
<dbReference type="Pfam" id="PF00672">
    <property type="entry name" value="HAMP"/>
    <property type="match status" value="1"/>
</dbReference>
<evidence type="ECO:0000256" key="3">
    <source>
        <dbReference type="ARBA" id="ARBA00012438"/>
    </source>
</evidence>
<dbReference type="SMART" id="SM00304">
    <property type="entry name" value="HAMP"/>
    <property type="match status" value="1"/>
</dbReference>
<keyword evidence="8" id="KW-0067">ATP-binding</keyword>
<accession>M1PN15</accession>
<dbReference type="InterPro" id="IPR005467">
    <property type="entry name" value="His_kinase_dom"/>
</dbReference>
<comment type="subcellular location">
    <subcellularLocation>
        <location evidence="2">Membrane</location>
    </subcellularLocation>
</comment>
<organism evidence="14 15">
    <name type="scientific">Desulfocapsa sulfexigens (strain DSM 10523 / SB164P1)</name>
    <dbReference type="NCBI Taxonomy" id="1167006"/>
    <lineage>
        <taxon>Bacteria</taxon>
        <taxon>Pseudomonadati</taxon>
        <taxon>Thermodesulfobacteriota</taxon>
        <taxon>Desulfobulbia</taxon>
        <taxon>Desulfobulbales</taxon>
        <taxon>Desulfocapsaceae</taxon>
        <taxon>Desulfocapsa</taxon>
    </lineage>
</organism>
<evidence type="ECO:0000256" key="1">
    <source>
        <dbReference type="ARBA" id="ARBA00000085"/>
    </source>
</evidence>
<dbReference type="InterPro" id="IPR004358">
    <property type="entry name" value="Sig_transdc_His_kin-like_C"/>
</dbReference>
<dbReference type="HOGENOM" id="CLU_370832_0_0_7"/>
<dbReference type="Pfam" id="PF22673">
    <property type="entry name" value="MCP-like_PDC_1"/>
    <property type="match status" value="1"/>
</dbReference>
<feature type="transmembrane region" description="Helical" evidence="11">
    <location>
        <begin position="12"/>
        <end position="31"/>
    </location>
</feature>
<feature type="domain" description="Histidine kinase" evidence="12">
    <location>
        <begin position="565"/>
        <end position="814"/>
    </location>
</feature>
<evidence type="ECO:0000256" key="5">
    <source>
        <dbReference type="ARBA" id="ARBA00022679"/>
    </source>
</evidence>
<dbReference type="SMART" id="SM00387">
    <property type="entry name" value="HATPase_c"/>
    <property type="match status" value="1"/>
</dbReference>
<dbReference type="eggNOG" id="COG4191">
    <property type="taxonomic scope" value="Bacteria"/>
</dbReference>
<comment type="catalytic activity">
    <reaction evidence="1">
        <text>ATP + protein L-histidine = ADP + protein N-phospho-L-histidine.</text>
        <dbReference type="EC" id="2.7.13.3"/>
    </reaction>
</comment>
<evidence type="ECO:0000313" key="15">
    <source>
        <dbReference type="Proteomes" id="UP000011721"/>
    </source>
</evidence>
<dbReference type="EMBL" id="CP003985">
    <property type="protein sequence ID" value="AGF77836.1"/>
    <property type="molecule type" value="Genomic_DNA"/>
</dbReference>
<dbReference type="GO" id="GO:0000160">
    <property type="term" value="P:phosphorelay signal transduction system"/>
    <property type="evidence" value="ECO:0007669"/>
    <property type="project" value="UniProtKB-KW"/>
</dbReference>
<evidence type="ECO:0000259" key="12">
    <source>
        <dbReference type="PROSITE" id="PS50109"/>
    </source>
</evidence>
<dbReference type="PROSITE" id="PS50885">
    <property type="entry name" value="HAMP"/>
    <property type="match status" value="1"/>
</dbReference>
<feature type="transmembrane region" description="Helical" evidence="11">
    <location>
        <begin position="320"/>
        <end position="341"/>
    </location>
</feature>
<evidence type="ECO:0000259" key="13">
    <source>
        <dbReference type="PROSITE" id="PS50885"/>
    </source>
</evidence>
<dbReference type="Proteomes" id="UP000011721">
    <property type="component" value="Chromosome"/>
</dbReference>
<dbReference type="GO" id="GO:0016020">
    <property type="term" value="C:membrane"/>
    <property type="evidence" value="ECO:0007669"/>
    <property type="project" value="UniProtKB-SubCell"/>
</dbReference>
<keyword evidence="15" id="KW-1185">Reference proteome</keyword>
<keyword evidence="11" id="KW-0472">Membrane</keyword>
<dbReference type="RefSeq" id="WP_015403528.1">
    <property type="nucleotide sequence ID" value="NC_020304.1"/>
</dbReference>
<dbReference type="CDD" id="cd06225">
    <property type="entry name" value="HAMP"/>
    <property type="match status" value="1"/>
</dbReference>
<reference evidence="15" key="1">
    <citation type="journal article" date="2013" name="Stand. Genomic Sci.">
        <title>Complete genome sequence of Desulfocapsa sulfexigens, a marine deltaproteobacterium specialized in disproportionating inorganic sulfur compounds.</title>
        <authorList>
            <person name="Finster K.W."/>
            <person name="Kjeldsen K.U."/>
            <person name="Kube M."/>
            <person name="Reinhardt R."/>
            <person name="Mussmann M."/>
            <person name="Amann R."/>
            <person name="Schreiber L."/>
        </authorList>
    </citation>
    <scope>NUCLEOTIDE SEQUENCE [LARGE SCALE GENOMIC DNA]</scope>
    <source>
        <strain evidence="15">DSM 10523 / SB164P1</strain>
    </source>
</reference>
<dbReference type="Pfam" id="PF02518">
    <property type="entry name" value="HATPase_c"/>
    <property type="match status" value="1"/>
</dbReference>
<dbReference type="Gene3D" id="3.30.450.20">
    <property type="entry name" value="PAS domain"/>
    <property type="match status" value="1"/>
</dbReference>
<dbReference type="STRING" id="1167006.UWK_01273"/>
<dbReference type="PANTHER" id="PTHR43065:SF46">
    <property type="entry name" value="C4-DICARBOXYLATE TRANSPORT SENSOR PROTEIN DCTB"/>
    <property type="match status" value="1"/>
</dbReference>
<evidence type="ECO:0000256" key="11">
    <source>
        <dbReference type="SAM" id="Phobius"/>
    </source>
</evidence>
<dbReference type="Gene3D" id="1.10.287.130">
    <property type="match status" value="1"/>
</dbReference>
<dbReference type="EC" id="2.7.13.3" evidence="3"/>
<dbReference type="InterPro" id="IPR003660">
    <property type="entry name" value="HAMP_dom"/>
</dbReference>
<protein>
    <recommendedName>
        <fullName evidence="3">histidine kinase</fullName>
        <ecNumber evidence="3">2.7.13.3</ecNumber>
    </recommendedName>
</protein>
<keyword evidence="10" id="KW-0175">Coiled coil</keyword>
<keyword evidence="4" id="KW-0597">Phosphoprotein</keyword>
<dbReference type="GO" id="GO:0004673">
    <property type="term" value="F:protein histidine kinase activity"/>
    <property type="evidence" value="ECO:0007669"/>
    <property type="project" value="UniProtKB-EC"/>
</dbReference>
<evidence type="ECO:0000256" key="9">
    <source>
        <dbReference type="ARBA" id="ARBA00023012"/>
    </source>
</evidence>
<evidence type="ECO:0000256" key="4">
    <source>
        <dbReference type="ARBA" id="ARBA00022553"/>
    </source>
</evidence>
<sequence>MKVHSLNTKIILWTGLCIACTAMILVGYSSWNLRRNAVTLAQSTLRTFAHQRGSLIEQDISSALDTSRTLGQVLSKVHDSESPLDIPRYEASQLVRSILEENPHFLSAFTCWEPLGYDYMDDGYKNEEGHDESGRFAPLWRRGENGQAFIQPLLLSPLHMKNSQVQAWYTSPQTKKNAHVFGPSYDSENDRWFVTVTVPILDQNKFQGVVGVDLDLGPLQNSILTEELFDGNAQISVLNQNGVYVVGSNPEHFSEGELLDSCDEHGFLYNSLQNHEEIFGVHNNQFHMLLPIPLSNSDTTWNLLFVVPVPSLTKEITTLMWKQIALLIGILVVMLPVSLLGTRRILNRPLSLLLEGVQKVSGGNLDHEVTVASSDEIGTIGMAFNTMRIKLKEMVSALEKHQLELEDKVAQRTKDLESKNNEIEEHRGKLQKALDETSALIQAILKEGGSLDVFFENPGLQSCWELMKCTKEECPCYGKKSLRCWQVDNTLCYDMGCKENFKEKFIECQKCRVVKEATHDPLQQIGEHFNNMIFMLQTNKKELDQAHQRLLQSQKMESVGQLAAGIAHEINTPAQFVGTNLDFLTEAFTDINTLVESLKEIPFLKEGSGTKAFENALEEADWDYLVAELPQALAQSRDGIERISSIVLAMKDFSHPASKEMTPSDLNKLIATTMTVARNEWKYVAELITDFDQQLPQVPLLADQMGQVILNILVNAAHAVEERYGSNPETGVIKISTERTGDTVKVRLVDNGTGMPEDVKSRIFDPFFTTKEVGRGTGQGLAIAYDIIANKHGGKLECESEKGKGSTFVITLPL</sequence>
<evidence type="ECO:0000313" key="14">
    <source>
        <dbReference type="EMBL" id="AGF77836.1"/>
    </source>
</evidence>
<keyword evidence="11" id="KW-0812">Transmembrane</keyword>
<evidence type="ECO:0000256" key="6">
    <source>
        <dbReference type="ARBA" id="ARBA00022741"/>
    </source>
</evidence>
<dbReference type="KEGG" id="dsf:UWK_01273"/>
<evidence type="ECO:0000256" key="2">
    <source>
        <dbReference type="ARBA" id="ARBA00004370"/>
    </source>
</evidence>
<dbReference type="SUPFAM" id="SSF158472">
    <property type="entry name" value="HAMP domain-like"/>
    <property type="match status" value="1"/>
</dbReference>
<dbReference type="Gene3D" id="6.10.340.10">
    <property type="match status" value="1"/>
</dbReference>
<proteinExistence type="predicted"/>
<feature type="domain" description="HAMP" evidence="13">
    <location>
        <begin position="344"/>
        <end position="396"/>
    </location>
</feature>
<dbReference type="SUPFAM" id="SSF55874">
    <property type="entry name" value="ATPase domain of HSP90 chaperone/DNA topoisomerase II/histidine kinase"/>
    <property type="match status" value="1"/>
</dbReference>
<dbReference type="PROSITE" id="PS50109">
    <property type="entry name" value="HIS_KIN"/>
    <property type="match status" value="1"/>
</dbReference>
<dbReference type="GO" id="GO:0005524">
    <property type="term" value="F:ATP binding"/>
    <property type="evidence" value="ECO:0007669"/>
    <property type="project" value="UniProtKB-KW"/>
</dbReference>
<dbReference type="eggNOG" id="COG0840">
    <property type="taxonomic scope" value="Bacteria"/>
</dbReference>
<evidence type="ECO:0000256" key="8">
    <source>
        <dbReference type="ARBA" id="ARBA00022840"/>
    </source>
</evidence>
<keyword evidence="5" id="KW-0808">Transferase</keyword>
<dbReference type="OrthoDB" id="9805967at2"/>
<dbReference type="Gene3D" id="3.30.565.10">
    <property type="entry name" value="Histidine kinase-like ATPase, C-terminal domain"/>
    <property type="match status" value="1"/>
</dbReference>
<dbReference type="InterPro" id="IPR036890">
    <property type="entry name" value="HATPase_C_sf"/>
</dbReference>
<feature type="coiled-coil region" evidence="10">
    <location>
        <begin position="391"/>
        <end position="436"/>
    </location>
</feature>